<dbReference type="Proteomes" id="UP000494274">
    <property type="component" value="Unassembled WGS sequence"/>
</dbReference>
<gene>
    <name evidence="1" type="ORF">BLA18112_00433</name>
</gene>
<evidence type="ECO:0000313" key="2">
    <source>
        <dbReference type="Proteomes" id="UP000494274"/>
    </source>
</evidence>
<accession>A0A6P2T8X0</accession>
<dbReference type="Pfam" id="PF18934">
    <property type="entry name" value="DUF5682"/>
    <property type="match status" value="1"/>
</dbReference>
<dbReference type="AlphaFoldDB" id="A0A6P2T8X0"/>
<evidence type="ECO:0000313" key="1">
    <source>
        <dbReference type="EMBL" id="VWC56886.1"/>
    </source>
</evidence>
<dbReference type="EMBL" id="CABVQI010000001">
    <property type="protein sequence ID" value="VWC56886.1"/>
    <property type="molecule type" value="Genomic_DNA"/>
</dbReference>
<organism evidence="1 2">
    <name type="scientific">Burkholderia lata (strain ATCC 17760 / DSM 23089 / LMG 22485 / NCIMB 9086 / R18194 / 383)</name>
    <dbReference type="NCBI Taxonomy" id="482957"/>
    <lineage>
        <taxon>Bacteria</taxon>
        <taxon>Pseudomonadati</taxon>
        <taxon>Pseudomonadota</taxon>
        <taxon>Betaproteobacteria</taxon>
        <taxon>Burkholderiales</taxon>
        <taxon>Burkholderiaceae</taxon>
        <taxon>Burkholderia</taxon>
        <taxon>Burkholderia cepacia complex</taxon>
    </lineage>
</organism>
<dbReference type="RefSeq" id="WP_175042207.1">
    <property type="nucleotide sequence ID" value="NZ_CABVQI010000001.1"/>
</dbReference>
<sequence>MQTDTSNTPHIVGIRHHSPACARLVAERIRARRPRYVLIEGPADFNGRLDELYRPHRLPIAIYSYLSGDAAHYGSWTPFAEHSPEWQALHVGREVGATVRFIDLPAWHAAFSRLENRYADVADAEHEARADAYERALADTLAVQGRDALWDHLFEDVGETPAALDELAERLSTYFSHLRDDDPGSLGNQARERMMARWIAWAVAEAGGQADDVLVVCGGYHAPALARLWRTLPAALPATPEPGSIDGGAGAVPDEQVNDARVPETDSNAVDEAAHSVRYGSYLVPYTFKRLDAFAGYASGMPSPAYYQWVWAHGAEEAARRVLENVMQRLRARKLPVSTADLIAVHVRAEGLARLRGHVRPLRCDWLDALAGALVKDALDAPLPWTYRGPLRAGTDPVLVEAMDALAGDVAGELAPGTPQPPLVAAVRHELAALGIVLRGTLTLDLLTEEGRARSRVLHRLALLRVPGIVRRHGAQLAMSGERDEVWQLGEPLEQQAALIEAGAWGATLSDAARARLEDELRKAGGRIAPLADGLNRAAWAGLAALSDQLLDTLRDAVAREQRFESLAPALGNLYTLLRHGHLLGMNDAPVLRIVVEAGFDRALWLLEPAAALALADLDAHVQGHVALRRIVADVLAGAGGGAGGDGDGDGDAHTPLAIEPLRALAVWRRKAADTSAAPASRGAALGALLILAAHAGTDDGQPVAGIDDAMALLQAMPAAALGDALGGLLALARETLASAPAFVAGMDATVRALDDADFVLALPGLRGAFAWLPPQERGRLADQVLALHQATHLSRRVLTERHAQDASPEEAAHAARIEAQVLGRLRRWGLTPDPEAS</sequence>
<name>A0A6P2T8X0_BURL3</name>
<reference evidence="1 2" key="1">
    <citation type="submission" date="2019-09" db="EMBL/GenBank/DDBJ databases">
        <authorList>
            <person name="Depoorter E."/>
        </authorList>
    </citation>
    <scope>NUCLEOTIDE SEQUENCE [LARGE SCALE GENOMIC DNA]</scope>
    <source>
        <strain evidence="1">R-18112</strain>
    </source>
</reference>
<proteinExistence type="predicted"/>
<dbReference type="InterPro" id="IPR043737">
    <property type="entry name" value="DUF5682"/>
</dbReference>
<protein>
    <submittedName>
        <fullName evidence="1">Uncharacterized protein</fullName>
    </submittedName>
</protein>